<dbReference type="AlphaFoldDB" id="A0A1G5H133"/>
<keyword evidence="4" id="KW-1185">Reference proteome</keyword>
<dbReference type="InterPro" id="IPR036890">
    <property type="entry name" value="HATPase_C_sf"/>
</dbReference>
<dbReference type="Gene3D" id="3.30.565.10">
    <property type="entry name" value="Histidine kinase-like ATPase, C-terminal domain"/>
    <property type="match status" value="1"/>
</dbReference>
<keyword evidence="1" id="KW-0472">Membrane</keyword>
<gene>
    <name evidence="3" type="ORF">SAMN02910451_03147</name>
</gene>
<feature type="transmembrane region" description="Helical" evidence="1">
    <location>
        <begin position="92"/>
        <end position="111"/>
    </location>
</feature>
<evidence type="ECO:0000259" key="2">
    <source>
        <dbReference type="Pfam" id="PF14501"/>
    </source>
</evidence>
<keyword evidence="1" id="KW-0812">Transmembrane</keyword>
<keyword evidence="1" id="KW-1133">Transmembrane helix</keyword>
<accession>A0A1G5H133</accession>
<feature type="transmembrane region" description="Helical" evidence="1">
    <location>
        <begin position="66"/>
        <end position="85"/>
    </location>
</feature>
<keyword evidence="3" id="KW-0808">Transferase</keyword>
<dbReference type="Pfam" id="PF14501">
    <property type="entry name" value="HATPase_c_5"/>
    <property type="match status" value="1"/>
</dbReference>
<dbReference type="SUPFAM" id="SSF55874">
    <property type="entry name" value="ATPase domain of HSP90 chaperone/DNA topoisomerase II/histidine kinase"/>
    <property type="match status" value="1"/>
</dbReference>
<dbReference type="EMBL" id="FMUR01000032">
    <property type="protein sequence ID" value="SCY57555.1"/>
    <property type="molecule type" value="Genomic_DNA"/>
</dbReference>
<protein>
    <submittedName>
        <fullName evidence="3">Sensor histidine kinase YesM</fullName>
    </submittedName>
</protein>
<feature type="domain" description="Sensor histidine kinase NatK-like C-terminal" evidence="2">
    <location>
        <begin position="335"/>
        <end position="434"/>
    </location>
</feature>
<sequence length="438" mass="50429">MMHSFMVMMAIYTVRGVIGLANYYMAFEYFFVFPSSRWKKAKGICVGIYFLINYLYRPMINYGPRVFHYVIWMLYLVRIVPFLWAKYGYKKTYLAIVLFYGNIIDCIAQNIHVLFTGNIFDETYKAMNVDFSVMITEVLVFCILFVLIILKRVNFIKVYFTKLTIIEYMLLFGLDMSFAILEASIFKSSLATSYIKKVCIVTYIFLMALIIHAIMVRNQNTSMNAMIGNLKEPMKQIKDSYIEMNEKNTELRRFRHDVKNLLITLRSLVSEGKNTQAVEYIDKMQGAVEKSNVKLFDTGNFIADALLESKFKVAVQNNISMTVTGNIPANRIEDVSLVILISNLLDNAIEAAKLVDGERKIDIQSILKKSVWILSVKNSCVQDVVIRENRIDTTKDNKEVHGFGLSNIERVTKDYSGKLQLSCKDKVFTARTTIMLTA</sequence>
<dbReference type="GO" id="GO:0042802">
    <property type="term" value="F:identical protein binding"/>
    <property type="evidence" value="ECO:0007669"/>
    <property type="project" value="TreeGrafter"/>
</dbReference>
<dbReference type="OrthoDB" id="9813149at2"/>
<feature type="transmembrane region" description="Helical" evidence="1">
    <location>
        <begin position="6"/>
        <end position="31"/>
    </location>
</feature>
<dbReference type="InterPro" id="IPR032834">
    <property type="entry name" value="NatK-like_C"/>
</dbReference>
<evidence type="ECO:0000313" key="3">
    <source>
        <dbReference type="EMBL" id="SCY57555.1"/>
    </source>
</evidence>
<dbReference type="RefSeq" id="WP_074463489.1">
    <property type="nucleotide sequence ID" value="NZ_FMUR01000032.1"/>
</dbReference>
<reference evidence="4" key="1">
    <citation type="submission" date="2016-10" db="EMBL/GenBank/DDBJ databases">
        <authorList>
            <person name="Varghese N."/>
            <person name="Submissions S."/>
        </authorList>
    </citation>
    <scope>NUCLEOTIDE SEQUENCE [LARGE SCALE GENOMIC DNA]</scope>
    <source>
        <strain evidence="4">XBD2006</strain>
    </source>
</reference>
<feature type="transmembrane region" description="Helical" evidence="1">
    <location>
        <begin position="131"/>
        <end position="150"/>
    </location>
</feature>
<feature type="transmembrane region" description="Helical" evidence="1">
    <location>
        <begin position="193"/>
        <end position="216"/>
    </location>
</feature>
<proteinExistence type="predicted"/>
<organism evidence="3 4">
    <name type="scientific">Butyrivibrio hungatei</name>
    <dbReference type="NCBI Taxonomy" id="185008"/>
    <lineage>
        <taxon>Bacteria</taxon>
        <taxon>Bacillati</taxon>
        <taxon>Bacillota</taxon>
        <taxon>Clostridia</taxon>
        <taxon>Lachnospirales</taxon>
        <taxon>Lachnospiraceae</taxon>
        <taxon>Butyrivibrio</taxon>
    </lineage>
</organism>
<feature type="transmembrane region" description="Helical" evidence="1">
    <location>
        <begin position="162"/>
        <end position="181"/>
    </location>
</feature>
<dbReference type="Proteomes" id="UP000183047">
    <property type="component" value="Unassembled WGS sequence"/>
</dbReference>
<dbReference type="CDD" id="cd16935">
    <property type="entry name" value="HATPase_AgrC-ComD-like"/>
    <property type="match status" value="1"/>
</dbReference>
<keyword evidence="3" id="KW-0418">Kinase</keyword>
<dbReference type="PANTHER" id="PTHR40448:SF1">
    <property type="entry name" value="TWO-COMPONENT SENSOR HISTIDINE KINASE"/>
    <property type="match status" value="1"/>
</dbReference>
<name>A0A1G5H133_9FIRM</name>
<evidence type="ECO:0000313" key="4">
    <source>
        <dbReference type="Proteomes" id="UP000183047"/>
    </source>
</evidence>
<dbReference type="PANTHER" id="PTHR40448">
    <property type="entry name" value="TWO-COMPONENT SENSOR HISTIDINE KINASE"/>
    <property type="match status" value="1"/>
</dbReference>
<dbReference type="GO" id="GO:0016301">
    <property type="term" value="F:kinase activity"/>
    <property type="evidence" value="ECO:0007669"/>
    <property type="project" value="UniProtKB-KW"/>
</dbReference>
<evidence type="ECO:0000256" key="1">
    <source>
        <dbReference type="SAM" id="Phobius"/>
    </source>
</evidence>